<dbReference type="AlphaFoldDB" id="A0A507DVY1"/>
<reference evidence="3 4" key="1">
    <citation type="journal article" date="2019" name="Sci. Rep.">
        <title>Comparative genomics of chytrid fungi reveal insights into the obligate biotrophic and pathogenic lifestyle of Synchytrium endobioticum.</title>
        <authorList>
            <person name="van de Vossenberg B.T.L.H."/>
            <person name="Warris S."/>
            <person name="Nguyen H.D.T."/>
            <person name="van Gent-Pelzer M.P.E."/>
            <person name="Joly D.L."/>
            <person name="van de Geest H.C."/>
            <person name="Bonants P.J.M."/>
            <person name="Smith D.S."/>
            <person name="Levesque C.A."/>
            <person name="van der Lee T.A.J."/>
        </authorList>
    </citation>
    <scope>NUCLEOTIDE SEQUENCE [LARGE SCALE GENOMIC DNA]</scope>
    <source>
        <strain evidence="3 4">CBS 809.83</strain>
    </source>
</reference>
<dbReference type="SMART" id="SM00028">
    <property type="entry name" value="TPR"/>
    <property type="match status" value="3"/>
</dbReference>
<dbReference type="Proteomes" id="UP000318582">
    <property type="component" value="Unassembled WGS sequence"/>
</dbReference>
<evidence type="ECO:0000313" key="3">
    <source>
        <dbReference type="EMBL" id="TPX55452.1"/>
    </source>
</evidence>
<evidence type="ECO:0000256" key="2">
    <source>
        <dbReference type="SAM" id="MobiDB-lite"/>
    </source>
</evidence>
<feature type="compositionally biased region" description="Polar residues" evidence="2">
    <location>
        <begin position="7"/>
        <end position="30"/>
    </location>
</feature>
<sequence length="255" mass="27551">MSEGKALSSSHTPTDSAIPTALTGSDTSSKVPAKRGVAFAFKSSAKYSKITAPSRSGKPLALENDDEDDSNYGTAGASTSLIDDPTYSQQQKKGVRLLLDPTAQFRTLRREGDFLASAGRFAEALSRWTQALSIDPTAAQTASASSDSSPFDAAREIGTLRESRAQAFMERDEWFLAVKEAEHALEVLPTWAIGWQTLGRAQLGFGEPTLSLESFDKALELNPAFDEVRDLDLPNARKALELLQKEGLTHARLDA</sequence>
<keyword evidence="1" id="KW-0802">TPR repeat</keyword>
<evidence type="ECO:0000313" key="4">
    <source>
        <dbReference type="Proteomes" id="UP000318582"/>
    </source>
</evidence>
<dbReference type="InterPro" id="IPR019734">
    <property type="entry name" value="TPR_rpt"/>
</dbReference>
<name>A0A507DVY1_9FUNG</name>
<dbReference type="PROSITE" id="PS50005">
    <property type="entry name" value="TPR"/>
    <property type="match status" value="2"/>
</dbReference>
<feature type="region of interest" description="Disordered" evidence="2">
    <location>
        <begin position="1"/>
        <end position="31"/>
    </location>
</feature>
<dbReference type="Gene3D" id="1.25.40.10">
    <property type="entry name" value="Tetratricopeptide repeat domain"/>
    <property type="match status" value="1"/>
</dbReference>
<dbReference type="InterPro" id="IPR011990">
    <property type="entry name" value="TPR-like_helical_dom_sf"/>
</dbReference>
<feature type="region of interest" description="Disordered" evidence="2">
    <location>
        <begin position="48"/>
        <end position="84"/>
    </location>
</feature>
<organism evidence="3 4">
    <name type="scientific">Powellomyces hirtus</name>
    <dbReference type="NCBI Taxonomy" id="109895"/>
    <lineage>
        <taxon>Eukaryota</taxon>
        <taxon>Fungi</taxon>
        <taxon>Fungi incertae sedis</taxon>
        <taxon>Chytridiomycota</taxon>
        <taxon>Chytridiomycota incertae sedis</taxon>
        <taxon>Chytridiomycetes</taxon>
        <taxon>Spizellomycetales</taxon>
        <taxon>Powellomycetaceae</taxon>
        <taxon>Powellomyces</taxon>
    </lineage>
</organism>
<dbReference type="SUPFAM" id="SSF48452">
    <property type="entry name" value="TPR-like"/>
    <property type="match status" value="1"/>
</dbReference>
<gene>
    <name evidence="3" type="ORF">PhCBS80983_g05304</name>
</gene>
<feature type="repeat" description="TPR" evidence="1">
    <location>
        <begin position="192"/>
        <end position="225"/>
    </location>
</feature>
<dbReference type="PANTHER" id="PTHR15544">
    <property type="entry name" value="OSMOSIS RESPONSIVE FACTOR"/>
    <property type="match status" value="1"/>
</dbReference>
<proteinExistence type="predicted"/>
<protein>
    <submittedName>
        <fullName evidence="3">Uncharacterized protein</fullName>
    </submittedName>
</protein>
<dbReference type="STRING" id="109895.A0A507DVY1"/>
<accession>A0A507DVY1</accession>
<comment type="caution">
    <text evidence="3">The sequence shown here is derived from an EMBL/GenBank/DDBJ whole genome shotgun (WGS) entry which is preliminary data.</text>
</comment>
<feature type="compositionally biased region" description="Polar residues" evidence="2">
    <location>
        <begin position="71"/>
        <end position="84"/>
    </location>
</feature>
<feature type="repeat" description="TPR" evidence="1">
    <location>
        <begin position="105"/>
        <end position="138"/>
    </location>
</feature>
<dbReference type="InterPro" id="IPR052658">
    <property type="entry name" value="TPR-containing"/>
</dbReference>
<keyword evidence="4" id="KW-1185">Reference proteome</keyword>
<dbReference type="PANTHER" id="PTHR15544:SF0">
    <property type="entry name" value="TETRATRICOPEPTIDE REPEAT PROTEIN 33"/>
    <property type="match status" value="1"/>
</dbReference>
<evidence type="ECO:0000256" key="1">
    <source>
        <dbReference type="PROSITE-ProRule" id="PRU00339"/>
    </source>
</evidence>
<dbReference type="EMBL" id="QEAQ01000109">
    <property type="protein sequence ID" value="TPX55452.1"/>
    <property type="molecule type" value="Genomic_DNA"/>
</dbReference>